<keyword evidence="4" id="KW-0804">Transcription</keyword>
<dbReference type="PRINTS" id="PR00455">
    <property type="entry name" value="HTHTETR"/>
</dbReference>
<evidence type="ECO:0000259" key="6">
    <source>
        <dbReference type="PROSITE" id="PS50977"/>
    </source>
</evidence>
<dbReference type="InterPro" id="IPR050109">
    <property type="entry name" value="HTH-type_TetR-like_transc_reg"/>
</dbReference>
<reference evidence="7 8" key="1">
    <citation type="submission" date="2015-07" db="EMBL/GenBank/DDBJ databases">
        <title>A draft genome sequence of Mycobacterium wolinskyi.</title>
        <authorList>
            <person name="de Man T.J."/>
            <person name="Perry K.A."/>
            <person name="Coulliette A.D."/>
            <person name="Jensen B."/>
            <person name="Toney N.C."/>
            <person name="Limbago B.M."/>
            <person name="Noble-Wang J."/>
        </authorList>
    </citation>
    <scope>NUCLEOTIDE SEQUENCE [LARGE SCALE GENOMIC DNA]</scope>
    <source>
        <strain evidence="7 8">CDC_01</strain>
    </source>
</reference>
<keyword evidence="1" id="KW-0678">Repressor</keyword>
<evidence type="ECO:0000256" key="3">
    <source>
        <dbReference type="ARBA" id="ARBA00023125"/>
    </source>
</evidence>
<comment type="caution">
    <text evidence="7">The sequence shown here is derived from an EMBL/GenBank/DDBJ whole genome shotgun (WGS) entry which is preliminary data.</text>
</comment>
<dbReference type="Pfam" id="PF02909">
    <property type="entry name" value="TetR_C_1"/>
    <property type="match status" value="1"/>
</dbReference>
<evidence type="ECO:0000256" key="2">
    <source>
        <dbReference type="ARBA" id="ARBA00023015"/>
    </source>
</evidence>
<dbReference type="STRING" id="59750.AWC31_05360"/>
<dbReference type="PATRIC" id="fig|59750.3.peg.6011"/>
<name>A0A132PR07_9MYCO</name>
<dbReference type="InterPro" id="IPR009057">
    <property type="entry name" value="Homeodomain-like_sf"/>
</dbReference>
<dbReference type="PROSITE" id="PS50977">
    <property type="entry name" value="HTH_TETR_2"/>
    <property type="match status" value="1"/>
</dbReference>
<dbReference type="GO" id="GO:0003700">
    <property type="term" value="F:DNA-binding transcription factor activity"/>
    <property type="evidence" value="ECO:0007669"/>
    <property type="project" value="TreeGrafter"/>
</dbReference>
<evidence type="ECO:0000256" key="1">
    <source>
        <dbReference type="ARBA" id="ARBA00022491"/>
    </source>
</evidence>
<dbReference type="Pfam" id="PF00440">
    <property type="entry name" value="TetR_N"/>
    <property type="match status" value="1"/>
</dbReference>
<evidence type="ECO:0000313" key="7">
    <source>
        <dbReference type="EMBL" id="KWX24482.1"/>
    </source>
</evidence>
<gene>
    <name evidence="7" type="ORF">AFM11_09865</name>
</gene>
<dbReference type="InterPro" id="IPR003012">
    <property type="entry name" value="Tet_transcr_reg_TetR"/>
</dbReference>
<feature type="DNA-binding region" description="H-T-H motif" evidence="5">
    <location>
        <begin position="27"/>
        <end position="46"/>
    </location>
</feature>
<dbReference type="EMBL" id="LGTW01000005">
    <property type="protein sequence ID" value="KWX24482.1"/>
    <property type="molecule type" value="Genomic_DNA"/>
</dbReference>
<proteinExistence type="predicted"/>
<protein>
    <recommendedName>
        <fullName evidence="6">HTH tetR-type domain-containing protein</fullName>
    </recommendedName>
</protein>
<keyword evidence="8" id="KW-1185">Reference proteome</keyword>
<dbReference type="Gene3D" id="1.10.10.60">
    <property type="entry name" value="Homeodomain-like"/>
    <property type="match status" value="1"/>
</dbReference>
<organism evidence="7 8">
    <name type="scientific">Mycolicibacterium wolinskyi</name>
    <dbReference type="NCBI Taxonomy" id="59750"/>
    <lineage>
        <taxon>Bacteria</taxon>
        <taxon>Bacillati</taxon>
        <taxon>Actinomycetota</taxon>
        <taxon>Actinomycetes</taxon>
        <taxon>Mycobacteriales</taxon>
        <taxon>Mycobacteriaceae</taxon>
        <taxon>Mycolicibacterium</taxon>
    </lineage>
</organism>
<dbReference type="PANTHER" id="PTHR30055">
    <property type="entry name" value="HTH-TYPE TRANSCRIPTIONAL REGULATOR RUTR"/>
    <property type="match status" value="1"/>
</dbReference>
<dbReference type="InterPro" id="IPR023772">
    <property type="entry name" value="DNA-bd_HTH_TetR-type_CS"/>
</dbReference>
<dbReference type="GO" id="GO:0000976">
    <property type="term" value="F:transcription cis-regulatory region binding"/>
    <property type="evidence" value="ECO:0007669"/>
    <property type="project" value="TreeGrafter"/>
</dbReference>
<evidence type="ECO:0000313" key="8">
    <source>
        <dbReference type="Proteomes" id="UP000070612"/>
    </source>
</evidence>
<dbReference type="AlphaFoldDB" id="A0A132PR07"/>
<dbReference type="Gene3D" id="1.10.357.10">
    <property type="entry name" value="Tetracycline Repressor, domain 2"/>
    <property type="match status" value="1"/>
</dbReference>
<dbReference type="GO" id="GO:0045892">
    <property type="term" value="P:negative regulation of DNA-templated transcription"/>
    <property type="evidence" value="ECO:0007669"/>
    <property type="project" value="InterPro"/>
</dbReference>
<dbReference type="InterPro" id="IPR001647">
    <property type="entry name" value="HTH_TetR"/>
</dbReference>
<dbReference type="PRINTS" id="PR00400">
    <property type="entry name" value="TETREPRESSOR"/>
</dbReference>
<dbReference type="SUPFAM" id="SSF46689">
    <property type="entry name" value="Homeodomain-like"/>
    <property type="match status" value="1"/>
</dbReference>
<dbReference type="InterPro" id="IPR004111">
    <property type="entry name" value="Repressor_TetR_C"/>
</dbReference>
<evidence type="ECO:0000256" key="4">
    <source>
        <dbReference type="ARBA" id="ARBA00023163"/>
    </source>
</evidence>
<dbReference type="PROSITE" id="PS01081">
    <property type="entry name" value="HTH_TETR_1"/>
    <property type="match status" value="1"/>
</dbReference>
<dbReference type="SUPFAM" id="SSF48498">
    <property type="entry name" value="Tetracyclin repressor-like, C-terminal domain"/>
    <property type="match status" value="1"/>
</dbReference>
<dbReference type="RefSeq" id="WP_067847330.1">
    <property type="nucleotide sequence ID" value="NZ_LGTW01000005.1"/>
</dbReference>
<dbReference type="GO" id="GO:0046677">
    <property type="term" value="P:response to antibiotic"/>
    <property type="evidence" value="ECO:0007669"/>
    <property type="project" value="InterPro"/>
</dbReference>
<dbReference type="PANTHER" id="PTHR30055:SF151">
    <property type="entry name" value="TRANSCRIPTIONAL REGULATORY PROTEIN"/>
    <property type="match status" value="1"/>
</dbReference>
<sequence length="213" mass="23078">MAPKLNRDVIARTGLDLLGEHGLDGLSMRILATALGVQAPTLYWHVKNKRELLDMMADVIAGEIGERLRPRRPDESAHDWLAEVARAIRAALLAYRDGARVFVGSATPSARPANELALRELQAAGFDLDAAARAVLTLLHYVTGSTIEEQARRGLDYDDNPYRNAYLLNAKHFPLGAQVRDVLFNPDADASFEAGLTVVLAGISATLGPRADA</sequence>
<keyword evidence="2" id="KW-0805">Transcription regulation</keyword>
<keyword evidence="3 5" id="KW-0238">DNA-binding</keyword>
<dbReference type="Proteomes" id="UP000070612">
    <property type="component" value="Unassembled WGS sequence"/>
</dbReference>
<dbReference type="InterPro" id="IPR036271">
    <property type="entry name" value="Tet_transcr_reg_TetR-rel_C_sf"/>
</dbReference>
<evidence type="ECO:0000256" key="5">
    <source>
        <dbReference type="PROSITE-ProRule" id="PRU00335"/>
    </source>
</evidence>
<accession>A0A132PR07</accession>
<feature type="domain" description="HTH tetR-type" evidence="6">
    <location>
        <begin position="4"/>
        <end position="64"/>
    </location>
</feature>